<evidence type="ECO:0000256" key="1">
    <source>
        <dbReference type="SAM" id="Phobius"/>
    </source>
</evidence>
<keyword evidence="1" id="KW-0812">Transmembrane</keyword>
<feature type="transmembrane region" description="Helical" evidence="1">
    <location>
        <begin position="28"/>
        <end position="45"/>
    </location>
</feature>
<accession>A0A0N4XBP8</accession>
<name>A0A0N4XBP8_HAEPC</name>
<proteinExistence type="predicted"/>
<dbReference type="WBParaSite" id="HPLM_0002179301-mRNA-1">
    <property type="protein sequence ID" value="HPLM_0002179301-mRNA-1"/>
    <property type="gene ID" value="HPLM_0002179301"/>
</dbReference>
<evidence type="ECO:0000313" key="2">
    <source>
        <dbReference type="WBParaSite" id="HPLM_0002179301-mRNA-1"/>
    </source>
</evidence>
<reference evidence="2" key="1">
    <citation type="submission" date="2017-02" db="UniProtKB">
        <authorList>
            <consortium name="WormBaseParasite"/>
        </authorList>
    </citation>
    <scope>IDENTIFICATION</scope>
</reference>
<organism evidence="2">
    <name type="scientific">Haemonchus placei</name>
    <name type="common">Barber's pole worm</name>
    <dbReference type="NCBI Taxonomy" id="6290"/>
    <lineage>
        <taxon>Eukaryota</taxon>
        <taxon>Metazoa</taxon>
        <taxon>Ecdysozoa</taxon>
        <taxon>Nematoda</taxon>
        <taxon>Chromadorea</taxon>
        <taxon>Rhabditida</taxon>
        <taxon>Rhabditina</taxon>
        <taxon>Rhabditomorpha</taxon>
        <taxon>Strongyloidea</taxon>
        <taxon>Trichostrongylidae</taxon>
        <taxon>Haemonchus</taxon>
    </lineage>
</organism>
<sequence>LYWSFSHNLTLYESFILWKHIRTLRKELVAVIAFPITVFAVFLAHRCLKCMVAWTHTIVFLSIVKSTWMENVRFAVTRCIIPSSTAHTTISSISPCSNGVASFAPISTKHSTA</sequence>
<keyword evidence="1" id="KW-0472">Membrane</keyword>
<keyword evidence="1" id="KW-1133">Transmembrane helix</keyword>
<protein>
    <submittedName>
        <fullName evidence="2">GP83B</fullName>
    </submittedName>
</protein>
<dbReference type="AlphaFoldDB" id="A0A0N4XBP8"/>